<evidence type="ECO:0000256" key="1">
    <source>
        <dbReference type="ARBA" id="ARBA00004651"/>
    </source>
</evidence>
<name>A0A4R8XKV8_9MICO</name>
<gene>
    <name evidence="8" type="ORF">E3T23_13125</name>
</gene>
<feature type="transmembrane region" description="Helical" evidence="6">
    <location>
        <begin position="130"/>
        <end position="150"/>
    </location>
</feature>
<evidence type="ECO:0000256" key="4">
    <source>
        <dbReference type="ARBA" id="ARBA00022989"/>
    </source>
</evidence>
<feature type="transmembrane region" description="Helical" evidence="6">
    <location>
        <begin position="94"/>
        <end position="118"/>
    </location>
</feature>
<evidence type="ECO:0000256" key="6">
    <source>
        <dbReference type="SAM" id="Phobius"/>
    </source>
</evidence>
<sequence>MIAARVPIARCCCVMTLLGYSGFQRTDHPDRGACAAPRIRRIRSVSIRRNQPHRKYRLVWFRYGTLSLGKAGASPGGFNKGGSQMIDSARMVQMAALGLGGLAALGGVGLIVAALSQITRSIHLRESARVSWILAVVCAPVFGAVAWFAVGSRIDADQG</sequence>
<dbReference type="AlphaFoldDB" id="A0A4R8XKV8"/>
<comment type="caution">
    <text evidence="8">The sequence shown here is derived from an EMBL/GenBank/DDBJ whole genome shotgun (WGS) entry which is preliminary data.</text>
</comment>
<comment type="subcellular location">
    <subcellularLocation>
        <location evidence="1">Cell membrane</location>
        <topology evidence="1">Multi-pass membrane protein</topology>
    </subcellularLocation>
</comment>
<evidence type="ECO:0000259" key="7">
    <source>
        <dbReference type="Pfam" id="PF13396"/>
    </source>
</evidence>
<proteinExistence type="predicted"/>
<dbReference type="OrthoDB" id="5125212at2"/>
<dbReference type="GO" id="GO:0005886">
    <property type="term" value="C:plasma membrane"/>
    <property type="evidence" value="ECO:0007669"/>
    <property type="project" value="UniProtKB-SubCell"/>
</dbReference>
<evidence type="ECO:0000256" key="2">
    <source>
        <dbReference type="ARBA" id="ARBA00022475"/>
    </source>
</evidence>
<evidence type="ECO:0000313" key="8">
    <source>
        <dbReference type="EMBL" id="TFC77649.1"/>
    </source>
</evidence>
<keyword evidence="4 6" id="KW-1133">Transmembrane helix</keyword>
<dbReference type="Proteomes" id="UP000298433">
    <property type="component" value="Unassembled WGS sequence"/>
</dbReference>
<organism evidence="8 9">
    <name type="scientific">Cryobacterium cheniae</name>
    <dbReference type="NCBI Taxonomy" id="1259262"/>
    <lineage>
        <taxon>Bacteria</taxon>
        <taxon>Bacillati</taxon>
        <taxon>Actinomycetota</taxon>
        <taxon>Actinomycetes</taxon>
        <taxon>Micrococcales</taxon>
        <taxon>Microbacteriaceae</taxon>
        <taxon>Cryobacterium</taxon>
    </lineage>
</organism>
<dbReference type="InterPro" id="IPR027379">
    <property type="entry name" value="CLS_N"/>
</dbReference>
<dbReference type="EMBL" id="SOGN01000054">
    <property type="protein sequence ID" value="TFC77649.1"/>
    <property type="molecule type" value="Genomic_DNA"/>
</dbReference>
<evidence type="ECO:0000256" key="3">
    <source>
        <dbReference type="ARBA" id="ARBA00022692"/>
    </source>
</evidence>
<evidence type="ECO:0000313" key="9">
    <source>
        <dbReference type="Proteomes" id="UP000298433"/>
    </source>
</evidence>
<feature type="domain" description="Cardiolipin synthase N-terminal" evidence="7">
    <location>
        <begin position="110"/>
        <end position="151"/>
    </location>
</feature>
<keyword evidence="3 6" id="KW-0812">Transmembrane</keyword>
<keyword evidence="9" id="KW-1185">Reference proteome</keyword>
<protein>
    <submittedName>
        <fullName evidence="8">PLDc_N domain-containing protein</fullName>
    </submittedName>
</protein>
<dbReference type="Pfam" id="PF13396">
    <property type="entry name" value="PLDc_N"/>
    <property type="match status" value="1"/>
</dbReference>
<keyword evidence="2" id="KW-1003">Cell membrane</keyword>
<keyword evidence="5 6" id="KW-0472">Membrane</keyword>
<accession>A0A4R8XKV8</accession>
<evidence type="ECO:0000256" key="5">
    <source>
        <dbReference type="ARBA" id="ARBA00023136"/>
    </source>
</evidence>
<reference evidence="8 9" key="1">
    <citation type="submission" date="2019-03" db="EMBL/GenBank/DDBJ databases">
        <title>Genomics of glacier-inhabiting Cryobacterium strains.</title>
        <authorList>
            <person name="Liu Q."/>
            <person name="Xin Y.-H."/>
        </authorList>
    </citation>
    <scope>NUCLEOTIDE SEQUENCE [LARGE SCALE GENOMIC DNA]</scope>
    <source>
        <strain evidence="8 9">TMT2-48-2</strain>
    </source>
</reference>